<proteinExistence type="predicted"/>
<reference evidence="2 3" key="1">
    <citation type="submission" date="2021-06" db="EMBL/GenBank/DDBJ databases">
        <title>Caerostris extrusa draft genome.</title>
        <authorList>
            <person name="Kono N."/>
            <person name="Arakawa K."/>
        </authorList>
    </citation>
    <scope>NUCLEOTIDE SEQUENCE [LARGE SCALE GENOMIC DNA]</scope>
</reference>
<dbReference type="EMBL" id="BPLR01012052">
    <property type="protein sequence ID" value="GIY50955.1"/>
    <property type="molecule type" value="Genomic_DNA"/>
</dbReference>
<keyword evidence="3" id="KW-1185">Reference proteome</keyword>
<comment type="caution">
    <text evidence="2">The sequence shown here is derived from an EMBL/GenBank/DDBJ whole genome shotgun (WGS) entry which is preliminary data.</text>
</comment>
<feature type="region of interest" description="Disordered" evidence="1">
    <location>
        <begin position="42"/>
        <end position="67"/>
    </location>
</feature>
<sequence length="104" mass="11719">MVVRVVPGGYVRGGGRGNSKPEIKPASYQDLLMHFVQPKHRERYARATRSSSGSSTSTKKMRNGQKFPTGFKFPTNLLTENVILMDADSLYFKCVVKLYFKKGK</sequence>
<organism evidence="2 3">
    <name type="scientific">Caerostris extrusa</name>
    <name type="common">Bark spider</name>
    <name type="synonym">Caerostris bankana</name>
    <dbReference type="NCBI Taxonomy" id="172846"/>
    <lineage>
        <taxon>Eukaryota</taxon>
        <taxon>Metazoa</taxon>
        <taxon>Ecdysozoa</taxon>
        <taxon>Arthropoda</taxon>
        <taxon>Chelicerata</taxon>
        <taxon>Arachnida</taxon>
        <taxon>Araneae</taxon>
        <taxon>Araneomorphae</taxon>
        <taxon>Entelegynae</taxon>
        <taxon>Araneoidea</taxon>
        <taxon>Araneidae</taxon>
        <taxon>Caerostris</taxon>
    </lineage>
</organism>
<protein>
    <submittedName>
        <fullName evidence="2">Uncharacterized protein</fullName>
    </submittedName>
</protein>
<evidence type="ECO:0000313" key="2">
    <source>
        <dbReference type="EMBL" id="GIY50955.1"/>
    </source>
</evidence>
<name>A0AAV4TYR6_CAEEX</name>
<feature type="compositionally biased region" description="Low complexity" evidence="1">
    <location>
        <begin position="48"/>
        <end position="58"/>
    </location>
</feature>
<evidence type="ECO:0000313" key="3">
    <source>
        <dbReference type="Proteomes" id="UP001054945"/>
    </source>
</evidence>
<evidence type="ECO:0000256" key="1">
    <source>
        <dbReference type="SAM" id="MobiDB-lite"/>
    </source>
</evidence>
<dbReference type="Proteomes" id="UP001054945">
    <property type="component" value="Unassembled WGS sequence"/>
</dbReference>
<dbReference type="AlphaFoldDB" id="A0AAV4TYR6"/>
<accession>A0AAV4TYR6</accession>
<gene>
    <name evidence="2" type="ORF">CEXT_809101</name>
</gene>